<proteinExistence type="predicted"/>
<evidence type="ECO:0000313" key="1">
    <source>
        <dbReference type="EMBL" id="EHP38908.1"/>
    </source>
</evidence>
<accession>H1SEW3</accession>
<dbReference type="EMBL" id="AHJE01000103">
    <property type="protein sequence ID" value="EHP38908.1"/>
    <property type="molecule type" value="Genomic_DNA"/>
</dbReference>
<gene>
    <name evidence="1" type="ORF">OR16_34283</name>
</gene>
<organism evidence="1 2">
    <name type="scientific">Cupriavidus basilensis OR16</name>
    <dbReference type="NCBI Taxonomy" id="1127483"/>
    <lineage>
        <taxon>Bacteria</taxon>
        <taxon>Pseudomonadati</taxon>
        <taxon>Pseudomonadota</taxon>
        <taxon>Betaproteobacteria</taxon>
        <taxon>Burkholderiales</taxon>
        <taxon>Burkholderiaceae</taxon>
        <taxon>Cupriavidus</taxon>
    </lineage>
</organism>
<reference evidence="1 2" key="1">
    <citation type="journal article" date="2012" name="J. Bacteriol.">
        <title>De Novo Genome Project of Cupriavidus basilensis OR16.</title>
        <authorList>
            <person name="Cserhati M."/>
            <person name="Kriszt B."/>
            <person name="Szoboszlay S."/>
            <person name="Toth A."/>
            <person name="Szabo I."/>
            <person name="Tancsics A."/>
            <person name="Nagy I."/>
            <person name="Horvath B."/>
            <person name="Nagy I."/>
            <person name="Kukolya J."/>
        </authorList>
    </citation>
    <scope>NUCLEOTIDE SEQUENCE [LARGE SCALE GENOMIC DNA]</scope>
    <source>
        <strain evidence="1 2">OR16</strain>
    </source>
</reference>
<evidence type="ECO:0000313" key="2">
    <source>
        <dbReference type="Proteomes" id="UP000005808"/>
    </source>
</evidence>
<protein>
    <submittedName>
        <fullName evidence="1">Uncharacterized protein</fullName>
    </submittedName>
</protein>
<dbReference type="Proteomes" id="UP000005808">
    <property type="component" value="Unassembled WGS sequence"/>
</dbReference>
<comment type="caution">
    <text evidence="1">The sequence shown here is derived from an EMBL/GenBank/DDBJ whole genome shotgun (WGS) entry which is preliminary data.</text>
</comment>
<name>H1SEW3_9BURK</name>
<sequence>MHFGRGCRRRADADQLVAQALLTSTWANAAFEHSAASRAAGTAARNLACIWTISTEIQRTA</sequence>
<dbReference type="AlphaFoldDB" id="H1SEW3"/>